<reference evidence="1 2" key="1">
    <citation type="submission" date="2016-11" db="EMBL/GenBank/DDBJ databases">
        <authorList>
            <person name="Jaros S."/>
            <person name="Januszkiewicz K."/>
            <person name="Wedrychowicz H."/>
        </authorList>
    </citation>
    <scope>NUCLEOTIDE SEQUENCE [LARGE SCALE GENOMIC DNA]</scope>
    <source>
        <strain evidence="1 2">DSM 14501</strain>
    </source>
</reference>
<name>A0A1M6N0I6_9FIRM</name>
<dbReference type="RefSeq" id="WP_072966027.1">
    <property type="nucleotide sequence ID" value="NZ_FRAJ01000005.1"/>
</dbReference>
<evidence type="ECO:0000313" key="2">
    <source>
        <dbReference type="Proteomes" id="UP000184082"/>
    </source>
</evidence>
<dbReference type="STRING" id="1121266.SAMN02745883_00739"/>
<dbReference type="AlphaFoldDB" id="A0A1M6N0I6"/>
<protein>
    <submittedName>
        <fullName evidence="1">Uncharacterized protein</fullName>
    </submittedName>
</protein>
<accession>A0A1M6N0I6</accession>
<dbReference type="Pfam" id="PF19952">
    <property type="entry name" value="DUF6414"/>
    <property type="match status" value="1"/>
</dbReference>
<organism evidence="1 2">
    <name type="scientific">Caminicella sporogenes DSM 14501</name>
    <dbReference type="NCBI Taxonomy" id="1121266"/>
    <lineage>
        <taxon>Bacteria</taxon>
        <taxon>Bacillati</taxon>
        <taxon>Bacillota</taxon>
        <taxon>Clostridia</taxon>
        <taxon>Peptostreptococcales</taxon>
        <taxon>Caminicellaceae</taxon>
        <taxon>Caminicella</taxon>
    </lineage>
</organism>
<keyword evidence="2" id="KW-1185">Reference proteome</keyword>
<dbReference type="EMBL" id="FRAJ01000005">
    <property type="protein sequence ID" value="SHJ89230.1"/>
    <property type="molecule type" value="Genomic_DNA"/>
</dbReference>
<dbReference type="Proteomes" id="UP000184082">
    <property type="component" value="Unassembled WGS sequence"/>
</dbReference>
<evidence type="ECO:0000313" key="1">
    <source>
        <dbReference type="EMBL" id="SHJ89230.1"/>
    </source>
</evidence>
<dbReference type="InterPro" id="IPR045633">
    <property type="entry name" value="DUF6414"/>
</dbReference>
<proteinExistence type="predicted"/>
<sequence length="268" mass="30775">MGEYYEKGNKIPLIYFMYKDIEMINSFYSQVFSGNLIGINKSSSSEIAVSTELSSELKVFNAAKNTNDMNSQAIEHNIDPHDSKIIDLFNELSNNLEEKSLEEYENGQLIKLKGSIKIRNLDAIQNALPIMESLGLLEELKTPLDFPHKKNKKYNLYKLIKETFNLIPKGIELEIKTSYNENIIGLIKEEYLTYKSTDLLKVFGSTLPGEWEMIGIITKRNKNNYTFTSKSMYRQATDELSTLLNEFINSDGPEYAIIPVVIYKNVIY</sequence>
<gene>
    <name evidence="1" type="ORF">SAMN02745883_00739</name>
</gene>